<evidence type="ECO:0000313" key="2">
    <source>
        <dbReference type="Proteomes" id="UP000660047"/>
    </source>
</evidence>
<gene>
    <name evidence="1" type="ORF">COEU31_03980</name>
</gene>
<comment type="caution">
    <text evidence="1">The sequence shown here is derived from an EMBL/GenBank/DDBJ whole genome shotgun (WGS) entry which is preliminary data.</text>
</comment>
<reference evidence="1" key="1">
    <citation type="submission" date="2020-06" db="EMBL/GenBank/DDBJ databases">
        <title>Characterization of fructooligosaccharide metabolism and fructooligosaccharide-degrading enzymes in human commensal butyrate producers.</title>
        <authorList>
            <person name="Tanno H."/>
            <person name="Fujii T."/>
            <person name="Hirano K."/>
            <person name="Maeno S."/>
            <person name="Tonozuka T."/>
            <person name="Sakamoto M."/>
            <person name="Ohkuma M."/>
            <person name="Tochio T."/>
            <person name="Endo A."/>
        </authorList>
    </citation>
    <scope>NUCLEOTIDE SEQUENCE</scope>
    <source>
        <strain evidence="1">JCM 31265</strain>
    </source>
</reference>
<name>A0AAI9K1J9_9FIRM</name>
<proteinExistence type="predicted"/>
<dbReference type="InterPro" id="IPR036388">
    <property type="entry name" value="WH-like_DNA-bd_sf"/>
</dbReference>
<sequence>MGTESIVLYKLIVLYMLDRVNFTLTNSQISDFVLEKGYTNYFTLQEAINGLIESEFVYVSSIRGASHYKITYKGEEALSMFENRIPYAIKQDILDFFEKQQINLKKETEIQSDYYLNDSNEYTVSCVINDRNEPLLDIKFSVPTQAVAVAICDNWRQKSTEIYDILVKQLWASNTSS</sequence>
<evidence type="ECO:0008006" key="3">
    <source>
        <dbReference type="Google" id="ProtNLM"/>
    </source>
</evidence>
<dbReference type="Gene3D" id="1.10.10.10">
    <property type="entry name" value="Winged helix-like DNA-binding domain superfamily/Winged helix DNA-binding domain"/>
    <property type="match status" value="1"/>
</dbReference>
<protein>
    <recommendedName>
        <fullName evidence="3">DUF4364 family protein</fullName>
    </recommendedName>
</protein>
<accession>A0AAI9K1J9</accession>
<evidence type="ECO:0000313" key="1">
    <source>
        <dbReference type="EMBL" id="GFO93352.1"/>
    </source>
</evidence>
<dbReference type="EMBL" id="BLYL01000001">
    <property type="protein sequence ID" value="GFO93352.1"/>
    <property type="molecule type" value="Genomic_DNA"/>
</dbReference>
<dbReference type="Proteomes" id="UP000660047">
    <property type="component" value="Unassembled WGS sequence"/>
</dbReference>
<dbReference type="InterPro" id="IPR025374">
    <property type="entry name" value="DUF4364"/>
</dbReference>
<dbReference type="Pfam" id="PF14277">
    <property type="entry name" value="DUF4364"/>
    <property type="match status" value="1"/>
</dbReference>
<dbReference type="RefSeq" id="WP_015534160.1">
    <property type="nucleotide sequence ID" value="NZ_BLYL01000001.1"/>
</dbReference>
<dbReference type="AlphaFoldDB" id="A0AAI9K1J9"/>
<organism evidence="1 2">
    <name type="scientific">Coprococcus eutactus</name>
    <dbReference type="NCBI Taxonomy" id="33043"/>
    <lineage>
        <taxon>Bacteria</taxon>
        <taxon>Bacillati</taxon>
        <taxon>Bacillota</taxon>
        <taxon>Clostridia</taxon>
        <taxon>Lachnospirales</taxon>
        <taxon>Lachnospiraceae</taxon>
        <taxon>Coprococcus</taxon>
    </lineage>
</organism>